<dbReference type="AlphaFoldDB" id="A0A2Z6B2U9"/>
<name>A0A2Z6B2U9_9BACT</name>
<sequence>MPSVAILALPHCVHSSVVGTLDVLMTADSLWRDMGSRALFTPVDIVTTDGKPVTAHSGQAVAPSSSIGERPVPDMIIVPAIMNGLDAALENKRALRWIGNSHSKGSVICSVCAGAFLLAEAGLLTKRQATTHWALVDSFQTRYPDVDLKPERMLVDNGDTICAGGVTAYLDLALHLAGRFGSTELAATCSKLLLIDPQRDIQSPYRIFAGQKGHGDKQVETVQNWLEEHHTRPITVPAMAEVAGLGLRTFTRHFTKATGDSPSEYLQRLRMETAKRLLESTNHSVDEVAEACGYADSTAFRRRFKAVTGVPPGRYRARFSLLETRLGKAG</sequence>
<evidence type="ECO:0000256" key="1">
    <source>
        <dbReference type="ARBA" id="ARBA00023015"/>
    </source>
</evidence>
<gene>
    <name evidence="5" type="ORF">DFE_3042</name>
</gene>
<dbReference type="EMBL" id="AP017378">
    <property type="protein sequence ID" value="BBD09768.1"/>
    <property type="molecule type" value="Genomic_DNA"/>
</dbReference>
<evidence type="ECO:0000256" key="2">
    <source>
        <dbReference type="ARBA" id="ARBA00023125"/>
    </source>
</evidence>
<keyword evidence="6" id="KW-1185">Reference proteome</keyword>
<dbReference type="Pfam" id="PF12833">
    <property type="entry name" value="HTH_18"/>
    <property type="match status" value="1"/>
</dbReference>
<keyword evidence="2" id="KW-0238">DNA-binding</keyword>
<dbReference type="Proteomes" id="UP000269883">
    <property type="component" value="Chromosome"/>
</dbReference>
<dbReference type="PROSITE" id="PS01124">
    <property type="entry name" value="HTH_ARAC_FAMILY_2"/>
    <property type="match status" value="1"/>
</dbReference>
<dbReference type="Gene3D" id="3.40.50.880">
    <property type="match status" value="1"/>
</dbReference>
<dbReference type="PANTHER" id="PTHR43130">
    <property type="entry name" value="ARAC-FAMILY TRANSCRIPTIONAL REGULATOR"/>
    <property type="match status" value="1"/>
</dbReference>
<dbReference type="Pfam" id="PF01965">
    <property type="entry name" value="DJ-1_PfpI"/>
    <property type="match status" value="1"/>
</dbReference>
<dbReference type="SUPFAM" id="SSF52317">
    <property type="entry name" value="Class I glutamine amidotransferase-like"/>
    <property type="match status" value="1"/>
</dbReference>
<dbReference type="InterPro" id="IPR029062">
    <property type="entry name" value="Class_I_gatase-like"/>
</dbReference>
<dbReference type="PROSITE" id="PS00041">
    <property type="entry name" value="HTH_ARAC_FAMILY_1"/>
    <property type="match status" value="1"/>
</dbReference>
<keyword evidence="3" id="KW-0804">Transcription</keyword>
<dbReference type="Gene3D" id="1.10.10.60">
    <property type="entry name" value="Homeodomain-like"/>
    <property type="match status" value="2"/>
</dbReference>
<proteinExistence type="predicted"/>
<dbReference type="InterPro" id="IPR018060">
    <property type="entry name" value="HTH_AraC"/>
</dbReference>
<dbReference type="InterPro" id="IPR052158">
    <property type="entry name" value="INH-QAR"/>
</dbReference>
<dbReference type="KEGG" id="dfl:DFE_3042"/>
<organism evidence="5 6">
    <name type="scientific">Desulfovibrio ferrophilus</name>
    <dbReference type="NCBI Taxonomy" id="241368"/>
    <lineage>
        <taxon>Bacteria</taxon>
        <taxon>Pseudomonadati</taxon>
        <taxon>Thermodesulfobacteriota</taxon>
        <taxon>Desulfovibrionia</taxon>
        <taxon>Desulfovibrionales</taxon>
        <taxon>Desulfovibrionaceae</taxon>
        <taxon>Desulfovibrio</taxon>
    </lineage>
</organism>
<evidence type="ECO:0000256" key="3">
    <source>
        <dbReference type="ARBA" id="ARBA00023163"/>
    </source>
</evidence>
<dbReference type="SUPFAM" id="SSF46689">
    <property type="entry name" value="Homeodomain-like"/>
    <property type="match status" value="2"/>
</dbReference>
<dbReference type="PANTHER" id="PTHR43130:SF11">
    <property type="entry name" value="TRANSCRIPTIONAL REGULATORY PROTEIN"/>
    <property type="match status" value="1"/>
</dbReference>
<dbReference type="GO" id="GO:0003700">
    <property type="term" value="F:DNA-binding transcription factor activity"/>
    <property type="evidence" value="ECO:0007669"/>
    <property type="project" value="InterPro"/>
</dbReference>
<dbReference type="CDD" id="cd03138">
    <property type="entry name" value="GATase1_AraC_2"/>
    <property type="match status" value="1"/>
</dbReference>
<dbReference type="InterPro" id="IPR009057">
    <property type="entry name" value="Homeodomain-like_sf"/>
</dbReference>
<reference evidence="5 6" key="1">
    <citation type="journal article" date="2018" name="Sci. Adv.">
        <title>Multi-heme cytochromes provide a pathway for survival in energy-limited environments.</title>
        <authorList>
            <person name="Deng X."/>
            <person name="Dohmae N."/>
            <person name="Nealson K.H."/>
            <person name="Hashimoto K."/>
            <person name="Okamoto A."/>
        </authorList>
    </citation>
    <scope>NUCLEOTIDE SEQUENCE [LARGE SCALE GENOMIC DNA]</scope>
    <source>
        <strain evidence="5 6">IS5</strain>
    </source>
</reference>
<feature type="domain" description="HTH araC/xylS-type" evidence="4">
    <location>
        <begin position="220"/>
        <end position="318"/>
    </location>
</feature>
<dbReference type="GO" id="GO:0043565">
    <property type="term" value="F:sequence-specific DNA binding"/>
    <property type="evidence" value="ECO:0007669"/>
    <property type="project" value="InterPro"/>
</dbReference>
<dbReference type="InterPro" id="IPR018062">
    <property type="entry name" value="HTH_AraC-typ_CS"/>
</dbReference>
<accession>A0A2Z6B2U9</accession>
<dbReference type="InterPro" id="IPR002818">
    <property type="entry name" value="DJ-1/PfpI"/>
</dbReference>
<dbReference type="SMART" id="SM00342">
    <property type="entry name" value="HTH_ARAC"/>
    <property type="match status" value="1"/>
</dbReference>
<evidence type="ECO:0000313" key="5">
    <source>
        <dbReference type="EMBL" id="BBD09768.1"/>
    </source>
</evidence>
<evidence type="ECO:0000259" key="4">
    <source>
        <dbReference type="PROSITE" id="PS01124"/>
    </source>
</evidence>
<keyword evidence="1" id="KW-0805">Transcription regulation</keyword>
<evidence type="ECO:0000313" key="6">
    <source>
        <dbReference type="Proteomes" id="UP000269883"/>
    </source>
</evidence>
<protein>
    <submittedName>
        <fullName evidence="5">Transcriptional regulator, AraC family</fullName>
    </submittedName>
</protein>